<evidence type="ECO:0000313" key="3">
    <source>
        <dbReference type="Proteomes" id="UP000235145"/>
    </source>
</evidence>
<dbReference type="Pfam" id="PF14223">
    <property type="entry name" value="Retrotran_gag_2"/>
    <property type="match status" value="1"/>
</dbReference>
<name>A0A9R1UHE2_LACSA</name>
<protein>
    <recommendedName>
        <fullName evidence="4">Retrovirus-related Pol polyprotein from transposon TNT 1-94</fullName>
    </recommendedName>
</protein>
<dbReference type="EMBL" id="NBSK02000009">
    <property type="protein sequence ID" value="KAJ0187046.1"/>
    <property type="molecule type" value="Genomic_DNA"/>
</dbReference>
<proteinExistence type="predicted"/>
<accession>A0A9R1UHE2</accession>
<reference evidence="2 3" key="1">
    <citation type="journal article" date="2017" name="Nat. Commun.">
        <title>Genome assembly with in vitro proximity ligation data and whole-genome triplication in lettuce.</title>
        <authorList>
            <person name="Reyes-Chin-Wo S."/>
            <person name="Wang Z."/>
            <person name="Yang X."/>
            <person name="Kozik A."/>
            <person name="Arikit S."/>
            <person name="Song C."/>
            <person name="Xia L."/>
            <person name="Froenicke L."/>
            <person name="Lavelle D.O."/>
            <person name="Truco M.J."/>
            <person name="Xia R."/>
            <person name="Zhu S."/>
            <person name="Xu C."/>
            <person name="Xu H."/>
            <person name="Xu X."/>
            <person name="Cox K."/>
            <person name="Korf I."/>
            <person name="Meyers B.C."/>
            <person name="Michelmore R.W."/>
        </authorList>
    </citation>
    <scope>NUCLEOTIDE SEQUENCE [LARGE SCALE GENOMIC DNA]</scope>
    <source>
        <strain evidence="3">cv. Salinas</strain>
        <tissue evidence="2">Seedlings</tissue>
    </source>
</reference>
<evidence type="ECO:0000256" key="1">
    <source>
        <dbReference type="SAM" id="MobiDB-lite"/>
    </source>
</evidence>
<organism evidence="2 3">
    <name type="scientific">Lactuca sativa</name>
    <name type="common">Garden lettuce</name>
    <dbReference type="NCBI Taxonomy" id="4236"/>
    <lineage>
        <taxon>Eukaryota</taxon>
        <taxon>Viridiplantae</taxon>
        <taxon>Streptophyta</taxon>
        <taxon>Embryophyta</taxon>
        <taxon>Tracheophyta</taxon>
        <taxon>Spermatophyta</taxon>
        <taxon>Magnoliopsida</taxon>
        <taxon>eudicotyledons</taxon>
        <taxon>Gunneridae</taxon>
        <taxon>Pentapetalae</taxon>
        <taxon>asterids</taxon>
        <taxon>campanulids</taxon>
        <taxon>Asterales</taxon>
        <taxon>Asteraceae</taxon>
        <taxon>Cichorioideae</taxon>
        <taxon>Cichorieae</taxon>
        <taxon>Lactucinae</taxon>
        <taxon>Lactuca</taxon>
    </lineage>
</organism>
<feature type="compositionally biased region" description="Basic residues" evidence="1">
    <location>
        <begin position="95"/>
        <end position="105"/>
    </location>
</feature>
<evidence type="ECO:0000313" key="2">
    <source>
        <dbReference type="EMBL" id="KAJ0187046.1"/>
    </source>
</evidence>
<gene>
    <name evidence="2" type="ORF">LSAT_V11C900490450</name>
</gene>
<dbReference type="AlphaFoldDB" id="A0A9R1UHE2"/>
<feature type="region of interest" description="Disordered" evidence="1">
    <location>
        <begin position="78"/>
        <end position="137"/>
    </location>
</feature>
<comment type="caution">
    <text evidence="2">The sequence shown here is derived from an EMBL/GenBank/DDBJ whole genome shotgun (WGS) entry which is preliminary data.</text>
</comment>
<dbReference type="Proteomes" id="UP000235145">
    <property type="component" value="Unassembled WGS sequence"/>
</dbReference>
<sequence length="137" mass="15265">MKDGEPLTSHMQKMQRFVDRLLKLNVNFPEELAIDIIFHSLPSFYDQFRMTYHMIIEEVTLSRLQGLLKTAESGLKGKSVVTPSPINSAPVLAIRKGKGKKRKSPSKGTKDKTLEGSSSNGTEKGFITPFADPKEAE</sequence>
<keyword evidence="3" id="KW-1185">Reference proteome</keyword>
<evidence type="ECO:0008006" key="4">
    <source>
        <dbReference type="Google" id="ProtNLM"/>
    </source>
</evidence>